<keyword evidence="3" id="KW-1185">Reference proteome</keyword>
<keyword evidence="1" id="KW-0732">Signal</keyword>
<evidence type="ECO:0000313" key="3">
    <source>
        <dbReference type="Proteomes" id="UP001347796"/>
    </source>
</evidence>
<comment type="caution">
    <text evidence="2">The sequence shown here is derived from an EMBL/GenBank/DDBJ whole genome shotgun (WGS) entry which is preliminary data.</text>
</comment>
<dbReference type="Gene3D" id="2.60.40.10">
    <property type="entry name" value="Immunoglobulins"/>
    <property type="match status" value="1"/>
</dbReference>
<dbReference type="EMBL" id="JAZGQO010000018">
    <property type="protein sequence ID" value="KAK6168145.1"/>
    <property type="molecule type" value="Genomic_DNA"/>
</dbReference>
<sequence>MMRSSLLYLTVLVWCPLMIEASFTWKETENPVKQTVRQRVVLVWKYETYLSINSMIFTRSKDMSDDKVPVGKWTQEKGFNPDPFISTVLTHTIDGINGTNETIVSLILEDPVEEDYDLHYNCQVNGSDSVPRNLSIELKALRPQWTDDLVEVEAREGEDAEFVWSYIYPFSAVCVFISIQSENEEVELGYWYQGKFIKTDPSYIDRVVFEKSKSSKNKEKIKVILKNVTHEDFNFTYVCRLILSDGAQITQSASLREVKVPLSTVSILHHTNRVCSLHGNAFLLLVTLFLNLDKTWLVVMDMVTQLLASKSEQNVEG</sequence>
<organism evidence="2 3">
    <name type="scientific">Patella caerulea</name>
    <name type="common">Rayed Mediterranean limpet</name>
    <dbReference type="NCBI Taxonomy" id="87958"/>
    <lineage>
        <taxon>Eukaryota</taxon>
        <taxon>Metazoa</taxon>
        <taxon>Spiralia</taxon>
        <taxon>Lophotrochozoa</taxon>
        <taxon>Mollusca</taxon>
        <taxon>Gastropoda</taxon>
        <taxon>Patellogastropoda</taxon>
        <taxon>Patelloidea</taxon>
        <taxon>Patellidae</taxon>
        <taxon>Patella</taxon>
    </lineage>
</organism>
<proteinExistence type="predicted"/>
<protein>
    <recommendedName>
        <fullName evidence="4">Ig-like domain-containing protein</fullName>
    </recommendedName>
</protein>
<accession>A0AAN8G925</accession>
<evidence type="ECO:0000256" key="1">
    <source>
        <dbReference type="SAM" id="SignalP"/>
    </source>
</evidence>
<feature type="signal peptide" evidence="1">
    <location>
        <begin position="1"/>
        <end position="21"/>
    </location>
</feature>
<reference evidence="2 3" key="1">
    <citation type="submission" date="2024-01" db="EMBL/GenBank/DDBJ databases">
        <title>The genome of the rayed Mediterranean limpet Patella caerulea (Linnaeus, 1758).</title>
        <authorList>
            <person name="Anh-Thu Weber A."/>
            <person name="Halstead-Nussloch G."/>
        </authorList>
    </citation>
    <scope>NUCLEOTIDE SEQUENCE [LARGE SCALE GENOMIC DNA]</scope>
    <source>
        <strain evidence="2">AATW-2023a</strain>
        <tissue evidence="2">Whole specimen</tissue>
    </source>
</reference>
<feature type="chain" id="PRO_5042985723" description="Ig-like domain-containing protein" evidence="1">
    <location>
        <begin position="22"/>
        <end position="317"/>
    </location>
</feature>
<evidence type="ECO:0008006" key="4">
    <source>
        <dbReference type="Google" id="ProtNLM"/>
    </source>
</evidence>
<name>A0AAN8G925_PATCE</name>
<gene>
    <name evidence="2" type="ORF">SNE40_022028</name>
</gene>
<dbReference type="InterPro" id="IPR013783">
    <property type="entry name" value="Ig-like_fold"/>
</dbReference>
<dbReference type="Proteomes" id="UP001347796">
    <property type="component" value="Unassembled WGS sequence"/>
</dbReference>
<evidence type="ECO:0000313" key="2">
    <source>
        <dbReference type="EMBL" id="KAK6168145.1"/>
    </source>
</evidence>
<dbReference type="AlphaFoldDB" id="A0AAN8G925"/>